<evidence type="ECO:0000256" key="6">
    <source>
        <dbReference type="ARBA" id="ARBA00022989"/>
    </source>
</evidence>
<dbReference type="AlphaFoldDB" id="A0A2R5F062"/>
<evidence type="ECO:0000256" key="3">
    <source>
        <dbReference type="ARBA" id="ARBA00022448"/>
    </source>
</evidence>
<proteinExistence type="inferred from homology"/>
<evidence type="ECO:0000256" key="4">
    <source>
        <dbReference type="ARBA" id="ARBA00022544"/>
    </source>
</evidence>
<keyword evidence="4" id="KW-0309">Germination</keyword>
<feature type="transmembrane region" description="Helical" evidence="8">
    <location>
        <begin position="181"/>
        <end position="204"/>
    </location>
</feature>
<dbReference type="PANTHER" id="PTHR34975:SF2">
    <property type="entry name" value="SPORE GERMINATION PROTEIN A2"/>
    <property type="match status" value="1"/>
</dbReference>
<dbReference type="GO" id="GO:0016020">
    <property type="term" value="C:membrane"/>
    <property type="evidence" value="ECO:0007669"/>
    <property type="project" value="UniProtKB-SubCell"/>
</dbReference>
<comment type="similarity">
    <text evidence="2">Belongs to the amino acid-polyamine-organocation (APC) superfamily. Spore germination protein (SGP) (TC 2.A.3.9) family.</text>
</comment>
<feature type="transmembrane region" description="Helical" evidence="8">
    <location>
        <begin position="36"/>
        <end position="60"/>
    </location>
</feature>
<evidence type="ECO:0000313" key="10">
    <source>
        <dbReference type="Proteomes" id="UP000245202"/>
    </source>
</evidence>
<evidence type="ECO:0000256" key="5">
    <source>
        <dbReference type="ARBA" id="ARBA00022692"/>
    </source>
</evidence>
<dbReference type="Pfam" id="PF03845">
    <property type="entry name" value="Spore_permease"/>
    <property type="match status" value="1"/>
</dbReference>
<feature type="transmembrane region" description="Helical" evidence="8">
    <location>
        <begin position="297"/>
        <end position="317"/>
    </location>
</feature>
<dbReference type="InterPro" id="IPR004761">
    <property type="entry name" value="Spore_GerAB"/>
</dbReference>
<accession>A0A2R5F062</accession>
<evidence type="ECO:0000256" key="1">
    <source>
        <dbReference type="ARBA" id="ARBA00004141"/>
    </source>
</evidence>
<dbReference type="RefSeq" id="WP_108996350.1">
    <property type="nucleotide sequence ID" value="NZ_BDQX01000458.1"/>
</dbReference>
<sequence>MKEKLYPVHIAILVYMIQTGVVVFSLPRIMAEAFGYNGWLMVPVFTLIAALNIGLIAVVYRLSQGRSVFEILERSLTKIGAYPLYLVLIVVWSLLGCMVAKHYVYIFQTMAFPTMHPMLFKLLIDIVAFLLLIKGVYNISKATMSFFVLTAWMGLLLLFFVPDFEFARLTPFLLKGGTETIRGGLNGYTAFLGYELTLLLFPYVNTKKGFIKAVHAGNLLTGVLYTLYAFVAFGFYSLGQLTAFRFPMLDMLSYIRLPFVERIETLFFGFFFFTVLITIVMYIWASTEALNRMFPKAESKLLAAVLLIVIYGVSWLPDTLSKVEIWLKWLGYGQVIIAIGLPVFLILILLILRRKEQGHA</sequence>
<dbReference type="EMBL" id="BDQX01000458">
    <property type="protein sequence ID" value="GBG12342.1"/>
    <property type="molecule type" value="Genomic_DNA"/>
</dbReference>
<gene>
    <name evidence="9" type="ORF">PAT3040_07216</name>
</gene>
<evidence type="ECO:0000256" key="2">
    <source>
        <dbReference type="ARBA" id="ARBA00007998"/>
    </source>
</evidence>
<name>A0A2R5F062_9BACL</name>
<keyword evidence="10" id="KW-1185">Reference proteome</keyword>
<feature type="transmembrane region" description="Helical" evidence="8">
    <location>
        <begin position="144"/>
        <end position="161"/>
    </location>
</feature>
<organism evidence="9 10">
    <name type="scientific">Paenibacillus agaridevorans</name>
    <dbReference type="NCBI Taxonomy" id="171404"/>
    <lineage>
        <taxon>Bacteria</taxon>
        <taxon>Bacillati</taxon>
        <taxon>Bacillota</taxon>
        <taxon>Bacilli</taxon>
        <taxon>Bacillales</taxon>
        <taxon>Paenibacillaceae</taxon>
        <taxon>Paenibacillus</taxon>
    </lineage>
</organism>
<keyword evidence="7 8" id="KW-0472">Membrane</keyword>
<feature type="transmembrane region" description="Helical" evidence="8">
    <location>
        <begin position="266"/>
        <end position="285"/>
    </location>
</feature>
<keyword evidence="3" id="KW-0813">Transport</keyword>
<comment type="subcellular location">
    <subcellularLocation>
        <location evidence="1">Membrane</location>
        <topology evidence="1">Multi-pass membrane protein</topology>
    </subcellularLocation>
</comment>
<evidence type="ECO:0000313" key="9">
    <source>
        <dbReference type="EMBL" id="GBG12342.1"/>
    </source>
</evidence>
<dbReference type="Proteomes" id="UP000245202">
    <property type="component" value="Unassembled WGS sequence"/>
</dbReference>
<feature type="transmembrane region" description="Helical" evidence="8">
    <location>
        <begin position="118"/>
        <end position="137"/>
    </location>
</feature>
<protein>
    <submittedName>
        <fullName evidence="9">Spore germination protein</fullName>
    </submittedName>
</protein>
<keyword evidence="6 8" id="KW-1133">Transmembrane helix</keyword>
<feature type="transmembrane region" description="Helical" evidence="8">
    <location>
        <begin position="225"/>
        <end position="246"/>
    </location>
</feature>
<evidence type="ECO:0000256" key="8">
    <source>
        <dbReference type="SAM" id="Phobius"/>
    </source>
</evidence>
<feature type="transmembrane region" description="Helical" evidence="8">
    <location>
        <begin position="12"/>
        <end position="30"/>
    </location>
</feature>
<comment type="caution">
    <text evidence="9">The sequence shown here is derived from an EMBL/GenBank/DDBJ whole genome shotgun (WGS) entry which is preliminary data.</text>
</comment>
<feature type="transmembrane region" description="Helical" evidence="8">
    <location>
        <begin position="81"/>
        <end position="106"/>
    </location>
</feature>
<dbReference type="PANTHER" id="PTHR34975">
    <property type="entry name" value="SPORE GERMINATION PROTEIN A2"/>
    <property type="match status" value="1"/>
</dbReference>
<evidence type="ECO:0000256" key="7">
    <source>
        <dbReference type="ARBA" id="ARBA00023136"/>
    </source>
</evidence>
<keyword evidence="5 8" id="KW-0812">Transmembrane</keyword>
<dbReference type="GO" id="GO:0009847">
    <property type="term" value="P:spore germination"/>
    <property type="evidence" value="ECO:0007669"/>
    <property type="project" value="InterPro"/>
</dbReference>
<feature type="transmembrane region" description="Helical" evidence="8">
    <location>
        <begin position="329"/>
        <end position="352"/>
    </location>
</feature>
<reference evidence="9 10" key="1">
    <citation type="submission" date="2017-08" db="EMBL/GenBank/DDBJ databases">
        <title>Substantial Increase in Enzyme Production by Combined Drug-Resistance Mutations in Paenibacillus agaridevorans.</title>
        <authorList>
            <person name="Tanaka Y."/>
            <person name="Funane K."/>
            <person name="Hosaka T."/>
            <person name="Shiwa Y."/>
            <person name="Fujita N."/>
            <person name="Miyazaki T."/>
            <person name="Yoshikawa H."/>
            <person name="Murakami K."/>
            <person name="Kasahara K."/>
            <person name="Inaoka T."/>
            <person name="Hiraga Y."/>
            <person name="Ochi K."/>
        </authorList>
    </citation>
    <scope>NUCLEOTIDE SEQUENCE [LARGE SCALE GENOMIC DNA]</scope>
    <source>
        <strain evidence="9 10">T-3040</strain>
    </source>
</reference>